<proteinExistence type="inferred from homology"/>
<dbReference type="PANTHER" id="PTHR10383">
    <property type="entry name" value="SERINE INCORPORATOR"/>
    <property type="match status" value="1"/>
</dbReference>
<accession>A0ABM0GY79</accession>
<feature type="transmembrane region" description="Helical" evidence="6">
    <location>
        <begin position="184"/>
        <end position="210"/>
    </location>
</feature>
<protein>
    <submittedName>
        <fullName evidence="9">Serine incorporator 1-like</fullName>
    </submittedName>
</protein>
<keyword evidence="5 6" id="KW-0472">Membrane</keyword>
<feature type="transmembrane region" description="Helical" evidence="6">
    <location>
        <begin position="382"/>
        <end position="404"/>
    </location>
</feature>
<feature type="chain" id="PRO_5045117746" evidence="7">
    <location>
        <begin position="22"/>
        <end position="454"/>
    </location>
</feature>
<dbReference type="GeneID" id="100366683"/>
<feature type="transmembrane region" description="Helical" evidence="6">
    <location>
        <begin position="222"/>
        <end position="239"/>
    </location>
</feature>
<evidence type="ECO:0000256" key="5">
    <source>
        <dbReference type="ARBA" id="ARBA00023136"/>
    </source>
</evidence>
<evidence type="ECO:0000256" key="4">
    <source>
        <dbReference type="ARBA" id="ARBA00022989"/>
    </source>
</evidence>
<comment type="subcellular location">
    <subcellularLocation>
        <location evidence="1">Membrane</location>
        <topology evidence="1">Multi-pass membrane protein</topology>
    </subcellularLocation>
</comment>
<dbReference type="Proteomes" id="UP000694865">
    <property type="component" value="Unplaced"/>
</dbReference>
<evidence type="ECO:0000256" key="1">
    <source>
        <dbReference type="ARBA" id="ARBA00004141"/>
    </source>
</evidence>
<feature type="transmembrane region" description="Helical" evidence="6">
    <location>
        <begin position="141"/>
        <end position="163"/>
    </location>
</feature>
<evidence type="ECO:0000313" key="8">
    <source>
        <dbReference type="Proteomes" id="UP000694865"/>
    </source>
</evidence>
<keyword evidence="4 6" id="KW-1133">Transmembrane helix</keyword>
<dbReference type="Pfam" id="PF03348">
    <property type="entry name" value="Serinc"/>
    <property type="match status" value="1"/>
</dbReference>
<name>A0ABM0GY79_SACKO</name>
<organism evidence="8 9">
    <name type="scientific">Saccoglossus kowalevskii</name>
    <name type="common">Acorn worm</name>
    <dbReference type="NCBI Taxonomy" id="10224"/>
    <lineage>
        <taxon>Eukaryota</taxon>
        <taxon>Metazoa</taxon>
        <taxon>Hemichordata</taxon>
        <taxon>Enteropneusta</taxon>
        <taxon>Harrimaniidae</taxon>
        <taxon>Saccoglossus</taxon>
    </lineage>
</organism>
<dbReference type="InterPro" id="IPR005016">
    <property type="entry name" value="TDE1/TMS"/>
</dbReference>
<feature type="transmembrane region" description="Helical" evidence="6">
    <location>
        <begin position="40"/>
        <end position="60"/>
    </location>
</feature>
<evidence type="ECO:0000313" key="9">
    <source>
        <dbReference type="RefSeq" id="XP_002739996.1"/>
    </source>
</evidence>
<feature type="transmembrane region" description="Helical" evidence="6">
    <location>
        <begin position="314"/>
        <end position="334"/>
    </location>
</feature>
<gene>
    <name evidence="9" type="primary">LOC100366683</name>
</gene>
<feature type="transmembrane region" description="Helical" evidence="6">
    <location>
        <begin position="424"/>
        <end position="448"/>
    </location>
</feature>
<feature type="transmembrane region" description="Helical" evidence="6">
    <location>
        <begin position="101"/>
        <end position="121"/>
    </location>
</feature>
<dbReference type="RefSeq" id="XP_002739996.1">
    <property type="nucleotide sequence ID" value="XM_002739950.2"/>
</dbReference>
<evidence type="ECO:0000256" key="2">
    <source>
        <dbReference type="ARBA" id="ARBA00006665"/>
    </source>
</evidence>
<reference evidence="9" key="1">
    <citation type="submission" date="2025-08" db="UniProtKB">
        <authorList>
            <consortium name="RefSeq"/>
        </authorList>
    </citation>
    <scope>IDENTIFICATION</scope>
    <source>
        <tissue evidence="9">Testes</tissue>
    </source>
</reference>
<feature type="signal peptide" evidence="7">
    <location>
        <begin position="1"/>
        <end position="21"/>
    </location>
</feature>
<dbReference type="PANTHER" id="PTHR10383:SF9">
    <property type="entry name" value="SERINE INCORPORATOR, ISOFORM F"/>
    <property type="match status" value="1"/>
</dbReference>
<sequence length="454" mass="50483">MGAVVGCLATQVACCFGSAACSLCCACCPSCKNSTASRIGYAILLLIGVIAACLMLTPAVRDLLLQIPYLCEEGDLIPVWEGDNYRIASDRVCNLLVGYSAVYRICFGYACFFFLMMLIMINVKSSKDPRSGIQNGKYFFIAWMIIGMIGAFIFIIIQLVLLIDFAHSWNESWVEKMEDSNSKAWYFALLVFTILFYLLALAGIIVFYIFYTTPHDCALNKFFISFNMIMCIILSVISIHPKIQEAQPRSGLLQASVISLYIVYLTWSAMSSEPDNVCNPKLSDIFHRLTPSINATVAPTATPDPNSVPTISSLGAEGIIGLALFILCVLYASIRTANTNNISKLTGSNEKVLIDEKPKEAGGESGDEEDQKVYDNEKDGVAYSYSFFHFMFFLASLYIMMTLTNWYNPWASSLVSYGHSWSSVWVKMTSCWLCIVLYVWTLIAPVILTGRDFS</sequence>
<keyword evidence="8" id="KW-1185">Reference proteome</keyword>
<keyword evidence="7" id="KW-0732">Signal</keyword>
<keyword evidence="3 6" id="KW-0812">Transmembrane</keyword>
<comment type="similarity">
    <text evidence="2">Belongs to the TDE1 family.</text>
</comment>
<evidence type="ECO:0000256" key="3">
    <source>
        <dbReference type="ARBA" id="ARBA00022692"/>
    </source>
</evidence>
<evidence type="ECO:0000256" key="6">
    <source>
        <dbReference type="SAM" id="Phobius"/>
    </source>
</evidence>
<evidence type="ECO:0000256" key="7">
    <source>
        <dbReference type="SAM" id="SignalP"/>
    </source>
</evidence>